<evidence type="ECO:0000313" key="5">
    <source>
        <dbReference type="Proteomes" id="UP000887574"/>
    </source>
</evidence>
<evidence type="ECO:0000256" key="2">
    <source>
        <dbReference type="SAM" id="MobiDB-lite"/>
    </source>
</evidence>
<feature type="domain" description="DOMON" evidence="4">
    <location>
        <begin position="668"/>
        <end position="790"/>
    </location>
</feature>
<proteinExistence type="predicted"/>
<dbReference type="InterPro" id="IPR036084">
    <property type="entry name" value="Ser_inhib-like_sf"/>
</dbReference>
<evidence type="ECO:0000256" key="3">
    <source>
        <dbReference type="SAM" id="SignalP"/>
    </source>
</evidence>
<dbReference type="CDD" id="cd09631">
    <property type="entry name" value="DOMON_DOH"/>
    <property type="match status" value="3"/>
</dbReference>
<dbReference type="PROSITE" id="PS50836">
    <property type="entry name" value="DOMON"/>
    <property type="match status" value="3"/>
</dbReference>
<feature type="domain" description="DOMON" evidence="4">
    <location>
        <begin position="831"/>
        <end position="949"/>
    </location>
</feature>
<evidence type="ECO:0000256" key="1">
    <source>
        <dbReference type="ARBA" id="ARBA00022900"/>
    </source>
</evidence>
<feature type="chain" id="PRO_5038008414" evidence="3">
    <location>
        <begin position="29"/>
        <end position="1349"/>
    </location>
</feature>
<evidence type="ECO:0000313" key="6">
    <source>
        <dbReference type="WBParaSite" id="jg4823.2"/>
    </source>
</evidence>
<dbReference type="InterPro" id="IPR002919">
    <property type="entry name" value="TIL_dom"/>
</dbReference>
<dbReference type="SUPFAM" id="SSF57567">
    <property type="entry name" value="Serine protease inhibitors"/>
    <property type="match status" value="2"/>
</dbReference>
<feature type="compositionally biased region" description="Polar residues" evidence="2">
    <location>
        <begin position="591"/>
        <end position="610"/>
    </location>
</feature>
<dbReference type="GO" id="GO:0004867">
    <property type="term" value="F:serine-type endopeptidase inhibitor activity"/>
    <property type="evidence" value="ECO:0007669"/>
    <property type="project" value="UniProtKB-KW"/>
</dbReference>
<dbReference type="WBParaSite" id="jg4823.2">
    <property type="protein sequence ID" value="jg4823.2"/>
    <property type="gene ID" value="jg4823"/>
</dbReference>
<dbReference type="Gene3D" id="2.10.25.10">
    <property type="entry name" value="Laminin"/>
    <property type="match status" value="3"/>
</dbReference>
<dbReference type="SUPFAM" id="SSF49344">
    <property type="entry name" value="CBD9-like"/>
    <property type="match status" value="1"/>
</dbReference>
<dbReference type="Gene3D" id="2.60.40.1210">
    <property type="entry name" value="Cellobiose dehydrogenase, cytochrome domain"/>
    <property type="match status" value="1"/>
</dbReference>
<sequence length="1349" mass="147865">MIWRNGAPLLKWSISLLVVSIWCQSSVAQPSSVWLLRPASRAEEQSPNAKRVPEATCPTPRGSNDLISTFQPGTSVEIEWRDNSQSAAINPKVEILTSTSDLLTKLESPASAKVIFDATKRSASKVFDIPQNLECKECVLRLTLELRDGTSQMVSCADVQVGAGLVAQNSSFLQQSSETLVDCTTNEECSKGECLQGFCYCSAGFYGRNCLNESKSSLSDLRTSKYNLHIFPSNNEFMWRIDPMQNAMEMAVRINIDSSKACQQIAAVHNAIGMSSKAQGVLNKESENSLNSLPDAEEKPVPSVPSGLNIRKINSSTSSLPTSSADCGANEVFSDCPEHSRLCEPSCDWTAFPESIPSCPKACGVARCVCAEGFVRLSNELNECKPFSFCQAAEVVKECPANQTFAKCGTSCEPSCENMYNTEPCEAACLSSGCTCVDNHVRNSNGECINWVNCPHLEERFLFSTGNIPPKLIGDTTSSSGVITSSTTIKPAKTTTPSLVKSSPSEATTLMAPSTTADLTNSATASSMNCPANETVNECGKVCEADCVTIFVREECNECEPPTCACKQGFARTNGTCVYWGDCPVTPGLETPSSKRNKTSSFSFISTTQPPAELKSKEATNAETSQTSNNEISSATTLPRTNTETSKDKEWCHGQWSWPTDCKNSSDCDYKISWTFSPESETVDFFLESKVPPNWWTGVGFSSTGSMHDVDMIVVKSRNGGILTLHDMHVEEYDSLKEDEKNNILSEKKIGTHTQGVLRASFSRKRYTGDDFADYTFNDEKCYKFLFPVSGGRLTENGTISNPLTEPHVSSEEICIKACPKQLVQKSEYSCQTAFHYPRAALAKDIWFEVSSKGIGRWTGIGFSRDGNMTSSDVYTGWVYDGKPYLTDRFAYGRQLPAIEPADRQNIYNMSGRATDDVQTISFNRKIVTTDTLTDFPLDKCYHFLYPVGGGRVLARKSQDFKNAKTPIGYHDQIHPVSSKTKICICDSNGLPIGETNQTPARVRARDPFACSDVAIIELLDHQKLLRVADGFAFTKSAIKPDEAFGGSFSLMDVSAAYDAEEGSNNTITVLIRRPLNGNEIADFSFGNGPNRIYLARGHGPVNLNSLDQAEFTDINFNEIQKSLTRISSSQLATQPATKSTSIAIEIQEFTPSSTQVQEITSTSTSSTTTATIATTASSTAMPIPELEAEFDKEPFSVNPELKMIPDTTIHTTETTTTTTETIIPETISESVPSGLWHGRIMCTYSVTWRIMTDNTIDFMLTAKMSLASWTGVGFSPDGSMVNSDAVIISLLADSSTTIMDEFSPGYGRPRIDKAQDIFNCYILSRWTIISKLFEKYKHRRQRRGSRLG</sequence>
<organism evidence="5 6">
    <name type="scientific">Ditylenchus dipsaci</name>
    <dbReference type="NCBI Taxonomy" id="166011"/>
    <lineage>
        <taxon>Eukaryota</taxon>
        <taxon>Metazoa</taxon>
        <taxon>Ecdysozoa</taxon>
        <taxon>Nematoda</taxon>
        <taxon>Chromadorea</taxon>
        <taxon>Rhabditida</taxon>
        <taxon>Tylenchina</taxon>
        <taxon>Tylenchomorpha</taxon>
        <taxon>Sphaerularioidea</taxon>
        <taxon>Anguinidae</taxon>
        <taxon>Anguininae</taxon>
        <taxon>Ditylenchus</taxon>
    </lineage>
</organism>
<feature type="domain" description="DOMON" evidence="4">
    <location>
        <begin position="1243"/>
        <end position="1349"/>
    </location>
</feature>
<keyword evidence="5" id="KW-1185">Reference proteome</keyword>
<dbReference type="Proteomes" id="UP000887574">
    <property type="component" value="Unplaced"/>
</dbReference>
<keyword evidence="1" id="KW-0646">Protease inhibitor</keyword>
<dbReference type="SMART" id="SM00664">
    <property type="entry name" value="DoH"/>
    <property type="match status" value="3"/>
</dbReference>
<dbReference type="InterPro" id="IPR005018">
    <property type="entry name" value="DOMON_domain"/>
</dbReference>
<evidence type="ECO:0000259" key="4">
    <source>
        <dbReference type="PROSITE" id="PS50836"/>
    </source>
</evidence>
<dbReference type="PANTHER" id="PTHR46901">
    <property type="entry name" value="GH04942P"/>
    <property type="match status" value="1"/>
</dbReference>
<dbReference type="PANTHER" id="PTHR46901:SF2">
    <property type="entry name" value="GH04942P"/>
    <property type="match status" value="1"/>
</dbReference>
<dbReference type="Pfam" id="PF03351">
    <property type="entry name" value="DOMON"/>
    <property type="match status" value="3"/>
</dbReference>
<dbReference type="Pfam" id="PF01826">
    <property type="entry name" value="TIL"/>
    <property type="match status" value="2"/>
</dbReference>
<protein>
    <submittedName>
        <fullName evidence="6">DOMON domain-containing protein</fullName>
    </submittedName>
</protein>
<feature type="region of interest" description="Disordered" evidence="2">
    <location>
        <begin position="590"/>
        <end position="642"/>
    </location>
</feature>
<keyword evidence="1" id="KW-0722">Serine protease inhibitor</keyword>
<dbReference type="InterPro" id="IPR045266">
    <property type="entry name" value="DOH_DOMON"/>
</dbReference>
<name>A0A915ECZ3_9BILA</name>
<feature type="region of interest" description="Disordered" evidence="2">
    <location>
        <begin position="284"/>
        <end position="308"/>
    </location>
</feature>
<dbReference type="CDD" id="cd19941">
    <property type="entry name" value="TIL"/>
    <property type="match status" value="3"/>
</dbReference>
<reference evidence="6" key="1">
    <citation type="submission" date="2022-11" db="UniProtKB">
        <authorList>
            <consortium name="WormBaseParasite"/>
        </authorList>
    </citation>
    <scope>IDENTIFICATION</scope>
</reference>
<feature type="compositionally biased region" description="Polar residues" evidence="2">
    <location>
        <begin position="621"/>
        <end position="642"/>
    </location>
</feature>
<keyword evidence="3" id="KW-0732">Signal</keyword>
<accession>A0A915ECZ3</accession>
<feature type="signal peptide" evidence="3">
    <location>
        <begin position="1"/>
        <end position="28"/>
    </location>
</feature>